<gene>
    <name evidence="5" type="primary">rpoE_1</name>
    <name evidence="5" type="ORF">Fuma_01269</name>
</gene>
<keyword evidence="1" id="KW-0805">Transcription regulation</keyword>
<evidence type="ECO:0000256" key="1">
    <source>
        <dbReference type="ARBA" id="ARBA00023015"/>
    </source>
</evidence>
<dbReference type="InterPro" id="IPR014284">
    <property type="entry name" value="RNA_pol_sigma-70_dom"/>
</dbReference>
<dbReference type="Gene3D" id="1.10.1740.10">
    <property type="match status" value="1"/>
</dbReference>
<dbReference type="EMBL" id="CP017641">
    <property type="protein sequence ID" value="APZ91678.1"/>
    <property type="molecule type" value="Genomic_DNA"/>
</dbReference>
<dbReference type="AlphaFoldDB" id="A0A1P8WC78"/>
<keyword evidence="2" id="KW-0731">Sigma factor</keyword>
<keyword evidence="3" id="KW-0804">Transcription</keyword>
<name>A0A1P8WC78_9PLAN</name>
<dbReference type="Proteomes" id="UP000187735">
    <property type="component" value="Chromosome"/>
</dbReference>
<organism evidence="5 6">
    <name type="scientific">Fuerstiella marisgermanici</name>
    <dbReference type="NCBI Taxonomy" id="1891926"/>
    <lineage>
        <taxon>Bacteria</taxon>
        <taxon>Pseudomonadati</taxon>
        <taxon>Planctomycetota</taxon>
        <taxon>Planctomycetia</taxon>
        <taxon>Planctomycetales</taxon>
        <taxon>Planctomycetaceae</taxon>
        <taxon>Fuerstiella</taxon>
    </lineage>
</organism>
<reference evidence="5 6" key="1">
    <citation type="journal article" date="2016" name="Front. Microbiol.">
        <title>Fuerstia marisgermanicae gen. nov., sp. nov., an Unusual Member of the Phylum Planctomycetes from the German Wadden Sea.</title>
        <authorList>
            <person name="Kohn T."/>
            <person name="Heuer A."/>
            <person name="Jogler M."/>
            <person name="Vollmers J."/>
            <person name="Boedeker C."/>
            <person name="Bunk B."/>
            <person name="Rast P."/>
            <person name="Borchert D."/>
            <person name="Glockner I."/>
            <person name="Freese H.M."/>
            <person name="Klenk H.P."/>
            <person name="Overmann J."/>
            <person name="Kaster A.K."/>
            <person name="Rohde M."/>
            <person name="Wiegand S."/>
            <person name="Jogler C."/>
        </authorList>
    </citation>
    <scope>NUCLEOTIDE SEQUENCE [LARGE SCALE GENOMIC DNA]</scope>
    <source>
        <strain evidence="5 6">NH11</strain>
    </source>
</reference>
<dbReference type="RefSeq" id="WP_077023401.1">
    <property type="nucleotide sequence ID" value="NZ_CP017641.1"/>
</dbReference>
<dbReference type="Pfam" id="PF04542">
    <property type="entry name" value="Sigma70_r2"/>
    <property type="match status" value="1"/>
</dbReference>
<evidence type="ECO:0000313" key="6">
    <source>
        <dbReference type="Proteomes" id="UP000187735"/>
    </source>
</evidence>
<dbReference type="GO" id="GO:0006352">
    <property type="term" value="P:DNA-templated transcription initiation"/>
    <property type="evidence" value="ECO:0007669"/>
    <property type="project" value="InterPro"/>
</dbReference>
<dbReference type="OrthoDB" id="263058at2"/>
<dbReference type="InterPro" id="IPR007627">
    <property type="entry name" value="RNA_pol_sigma70_r2"/>
</dbReference>
<accession>A0A1P8WC78</accession>
<proteinExistence type="predicted"/>
<dbReference type="PANTHER" id="PTHR43133:SF62">
    <property type="entry name" value="RNA POLYMERASE SIGMA FACTOR SIGZ"/>
    <property type="match status" value="1"/>
</dbReference>
<evidence type="ECO:0000256" key="2">
    <source>
        <dbReference type="ARBA" id="ARBA00023082"/>
    </source>
</evidence>
<keyword evidence="6" id="KW-1185">Reference proteome</keyword>
<sequence>MNEADQHLLSLIQAGDADGWHQFVARFQKRLMAFAVRQVDQHATAEDLVQESFVAFLNAMSDFRQQCELESFLFQILRRRIVDHYRRQGRNREVPACTFSSSAGEASANAQNPLQKAASPDMHASWYARRNETDEADRRILSHAIRQLADKLQAAEKFRELKIAEGLFYAGLRNQELAEVLSVSESEIGLVKHRLIKRLSQLVSEAETSSDTSARAAASEPPTDTLLTSVWESERPSCPKRTTLGKFTLGILPPNWDDFVSFHVRVLGCCFCVANLDELTLPPAATESADVEQRLFTSTVGFLKR</sequence>
<dbReference type="InterPro" id="IPR013325">
    <property type="entry name" value="RNA_pol_sigma_r2"/>
</dbReference>
<dbReference type="STRING" id="1891926.Fuma_01269"/>
<evidence type="ECO:0000256" key="3">
    <source>
        <dbReference type="ARBA" id="ARBA00023163"/>
    </source>
</evidence>
<dbReference type="GO" id="GO:0016987">
    <property type="term" value="F:sigma factor activity"/>
    <property type="evidence" value="ECO:0007669"/>
    <property type="project" value="UniProtKB-KW"/>
</dbReference>
<evidence type="ECO:0000259" key="4">
    <source>
        <dbReference type="Pfam" id="PF04542"/>
    </source>
</evidence>
<dbReference type="PANTHER" id="PTHR43133">
    <property type="entry name" value="RNA POLYMERASE ECF-TYPE SIGMA FACTO"/>
    <property type="match status" value="1"/>
</dbReference>
<dbReference type="NCBIfam" id="TIGR02937">
    <property type="entry name" value="sigma70-ECF"/>
    <property type="match status" value="1"/>
</dbReference>
<dbReference type="SUPFAM" id="SSF88946">
    <property type="entry name" value="Sigma2 domain of RNA polymerase sigma factors"/>
    <property type="match status" value="1"/>
</dbReference>
<feature type="domain" description="RNA polymerase sigma-70 region 2" evidence="4">
    <location>
        <begin position="24"/>
        <end position="90"/>
    </location>
</feature>
<dbReference type="InterPro" id="IPR039425">
    <property type="entry name" value="RNA_pol_sigma-70-like"/>
</dbReference>
<evidence type="ECO:0000313" key="5">
    <source>
        <dbReference type="EMBL" id="APZ91678.1"/>
    </source>
</evidence>
<dbReference type="KEGG" id="fmr:Fuma_01269"/>
<protein>
    <submittedName>
        <fullName evidence="5">Sigma-24</fullName>
    </submittedName>
</protein>